<dbReference type="PANTHER" id="PTHR43884">
    <property type="entry name" value="ACYL-COA DEHYDROGENASE"/>
    <property type="match status" value="1"/>
</dbReference>
<comment type="cofactor">
    <cofactor evidence="1 7">
        <name>FAD</name>
        <dbReference type="ChEBI" id="CHEBI:57692"/>
    </cofactor>
</comment>
<name>A0ABS4U2X9_9PSEU</name>
<dbReference type="SUPFAM" id="SSF47336">
    <property type="entry name" value="ACP-like"/>
    <property type="match status" value="1"/>
</dbReference>
<dbReference type="Pfam" id="PF02770">
    <property type="entry name" value="Acyl-CoA_dh_M"/>
    <property type="match status" value="1"/>
</dbReference>
<dbReference type="InterPro" id="IPR009100">
    <property type="entry name" value="AcylCoA_DH/oxidase_NM_dom_sf"/>
</dbReference>
<dbReference type="PANTHER" id="PTHR43884:SF12">
    <property type="entry name" value="ISOVALERYL-COA DEHYDROGENASE, MITOCHONDRIAL-RELATED"/>
    <property type="match status" value="1"/>
</dbReference>
<reference evidence="9 10" key="1">
    <citation type="submission" date="2021-03" db="EMBL/GenBank/DDBJ databases">
        <title>Sequencing the genomes of 1000 actinobacteria strains.</title>
        <authorList>
            <person name="Klenk H.-P."/>
        </authorList>
    </citation>
    <scope>NUCLEOTIDE SEQUENCE [LARGE SCALE GENOMIC DNA]</scope>
    <source>
        <strain evidence="9 10">DSM 46670</strain>
    </source>
</reference>
<evidence type="ECO:0000259" key="8">
    <source>
        <dbReference type="PROSITE" id="PS50075"/>
    </source>
</evidence>
<gene>
    <name evidence="9" type="ORF">JOF56_010930</name>
</gene>
<dbReference type="SUPFAM" id="SSF56645">
    <property type="entry name" value="Acyl-CoA dehydrogenase NM domain-like"/>
    <property type="match status" value="1"/>
</dbReference>
<dbReference type="InterPro" id="IPR037069">
    <property type="entry name" value="AcylCoA_DH/ox_N_sf"/>
</dbReference>
<feature type="domain" description="Carrier" evidence="8">
    <location>
        <begin position="569"/>
        <end position="644"/>
    </location>
</feature>
<keyword evidence="5 7" id="KW-0285">Flavoprotein</keyword>
<accession>A0ABS4U2X9</accession>
<sequence length="661" mass="70540">MTSSDTSPSVLQELYMGRARWDLLTPFPEQDPADRLVGDNAVALLTGLLHRRVDPEQVEAAGRLPGGLLAELQDCGLLRLMIEPALGGLGLSWPNACRVVEAAASWSMPVAFTLSIHNGFGSGSYLQVLPPGPLRSLIAERVVAGIVSAAADAEVTGAANQARTTVAVPVEDGRAYLLTGEKLFIGNGAVADFVDVSATLVNDDGSSAVRLFFVDTHSPGFEVVHTHEFMGLRGAPIGMLRLDGVRVAAERLMPESVDQDWRMRPDGSGSAAPDIDLGRLALLGRHLVIAPPSLAVARSALRWAREFVTRRSIDGRGLGEYEEIRRSVGETAAEVYAIESIQLWCLLGANTSPELTAAKNLTSLAAWRAIDRTMSLLGGEGYETARSKAARGAQPLPVERCLRDARSLRVAGGVDVMIDRWSAETNLTKCYYSSEPATGNPPWSEVRSDSHREYVEANAARLGQICHTLTRDMTSAELFSRQRTTALIGRIGGELLGMAIVLARSASHGTMDLADAACSAARRRLDGLWCELTAELTPTADDVAGRVGDRWLADAEPACLTSDVVTSLDAHTEIEATVAATWCELFGVAAVGPDDDFFALGGHSMLAVRMASRLRDDLGLRVPVRLIMENPTVAGLTLCLAGTGLSPSPKTEGNPGVRNLH</sequence>
<comment type="caution">
    <text evidence="9">The sequence shown here is derived from an EMBL/GenBank/DDBJ whole genome shotgun (WGS) entry which is preliminary data.</text>
</comment>
<dbReference type="Gene3D" id="2.40.110.10">
    <property type="entry name" value="Butyryl-CoA Dehydrogenase, subunit A, domain 2"/>
    <property type="match status" value="1"/>
</dbReference>
<dbReference type="PROSITE" id="PS50075">
    <property type="entry name" value="CARRIER"/>
    <property type="match status" value="1"/>
</dbReference>
<dbReference type="InterPro" id="IPR020806">
    <property type="entry name" value="PKS_PP-bd"/>
</dbReference>
<keyword evidence="6 7" id="KW-0274">FAD</keyword>
<dbReference type="RefSeq" id="WP_209647143.1">
    <property type="nucleotide sequence ID" value="NZ_JAGINW010000001.1"/>
</dbReference>
<proteinExistence type="inferred from homology"/>
<dbReference type="InterPro" id="IPR013786">
    <property type="entry name" value="AcylCoA_DH/ox_N"/>
</dbReference>
<comment type="similarity">
    <text evidence="2 7">Belongs to the acyl-CoA dehydrogenase family.</text>
</comment>
<dbReference type="EMBL" id="JAGINW010000001">
    <property type="protein sequence ID" value="MBP2330545.1"/>
    <property type="molecule type" value="Genomic_DNA"/>
</dbReference>
<organism evidence="9 10">
    <name type="scientific">Kibdelosporangium banguiense</name>
    <dbReference type="NCBI Taxonomy" id="1365924"/>
    <lineage>
        <taxon>Bacteria</taxon>
        <taxon>Bacillati</taxon>
        <taxon>Actinomycetota</taxon>
        <taxon>Actinomycetes</taxon>
        <taxon>Pseudonocardiales</taxon>
        <taxon>Pseudonocardiaceae</taxon>
        <taxon>Kibdelosporangium</taxon>
    </lineage>
</organism>
<evidence type="ECO:0000256" key="7">
    <source>
        <dbReference type="RuleBase" id="RU362125"/>
    </source>
</evidence>
<dbReference type="InterPro" id="IPR006091">
    <property type="entry name" value="Acyl-CoA_Oxase/DH_mid-dom"/>
</dbReference>
<evidence type="ECO:0000256" key="1">
    <source>
        <dbReference type="ARBA" id="ARBA00001974"/>
    </source>
</evidence>
<evidence type="ECO:0000313" key="10">
    <source>
        <dbReference type="Proteomes" id="UP001519332"/>
    </source>
</evidence>
<dbReference type="InterPro" id="IPR036736">
    <property type="entry name" value="ACP-like_sf"/>
</dbReference>
<dbReference type="Pfam" id="PF00550">
    <property type="entry name" value="PP-binding"/>
    <property type="match status" value="1"/>
</dbReference>
<dbReference type="Pfam" id="PF00441">
    <property type="entry name" value="Acyl-CoA_dh_1"/>
    <property type="match status" value="1"/>
</dbReference>
<evidence type="ECO:0000256" key="2">
    <source>
        <dbReference type="ARBA" id="ARBA00009347"/>
    </source>
</evidence>
<keyword evidence="7" id="KW-0560">Oxidoreductase</keyword>
<dbReference type="InterPro" id="IPR009081">
    <property type="entry name" value="PP-bd_ACP"/>
</dbReference>
<dbReference type="InterPro" id="IPR006162">
    <property type="entry name" value="Ppantetheine_attach_site"/>
</dbReference>
<dbReference type="Pfam" id="PF02771">
    <property type="entry name" value="Acyl-CoA_dh_N"/>
    <property type="match status" value="1"/>
</dbReference>
<keyword evidence="10" id="KW-1185">Reference proteome</keyword>
<evidence type="ECO:0000256" key="6">
    <source>
        <dbReference type="ARBA" id="ARBA00022827"/>
    </source>
</evidence>
<dbReference type="Gene3D" id="1.10.540.10">
    <property type="entry name" value="Acyl-CoA dehydrogenase/oxidase, N-terminal domain"/>
    <property type="match status" value="1"/>
</dbReference>
<keyword evidence="3" id="KW-0596">Phosphopantetheine</keyword>
<dbReference type="SUPFAM" id="SSF47203">
    <property type="entry name" value="Acyl-CoA dehydrogenase C-terminal domain-like"/>
    <property type="match status" value="1"/>
</dbReference>
<dbReference type="InterPro" id="IPR046373">
    <property type="entry name" value="Acyl-CoA_Oxase/DH_mid-dom_sf"/>
</dbReference>
<evidence type="ECO:0000256" key="5">
    <source>
        <dbReference type="ARBA" id="ARBA00022630"/>
    </source>
</evidence>
<dbReference type="Proteomes" id="UP001519332">
    <property type="component" value="Unassembled WGS sequence"/>
</dbReference>
<dbReference type="InterPro" id="IPR009075">
    <property type="entry name" value="AcylCo_DH/oxidase_C"/>
</dbReference>
<dbReference type="PROSITE" id="PS00012">
    <property type="entry name" value="PHOSPHOPANTETHEINE"/>
    <property type="match status" value="1"/>
</dbReference>
<dbReference type="InterPro" id="IPR036250">
    <property type="entry name" value="AcylCo_DH-like_C"/>
</dbReference>
<evidence type="ECO:0000256" key="4">
    <source>
        <dbReference type="ARBA" id="ARBA00022553"/>
    </source>
</evidence>
<dbReference type="Gene3D" id="1.20.140.10">
    <property type="entry name" value="Butyryl-CoA Dehydrogenase, subunit A, domain 3"/>
    <property type="match status" value="1"/>
</dbReference>
<evidence type="ECO:0000313" key="9">
    <source>
        <dbReference type="EMBL" id="MBP2330545.1"/>
    </source>
</evidence>
<protein>
    <submittedName>
        <fullName evidence="9">Alkylation response protein AidB-like acyl-CoA dehydrogenase/acyl carrier protein</fullName>
    </submittedName>
</protein>
<evidence type="ECO:0000256" key="3">
    <source>
        <dbReference type="ARBA" id="ARBA00022450"/>
    </source>
</evidence>
<dbReference type="Gene3D" id="1.10.1200.10">
    <property type="entry name" value="ACP-like"/>
    <property type="match status" value="1"/>
</dbReference>
<dbReference type="CDD" id="cd00567">
    <property type="entry name" value="ACAD"/>
    <property type="match status" value="1"/>
</dbReference>
<keyword evidence="4" id="KW-0597">Phosphoprotein</keyword>
<dbReference type="SMART" id="SM00823">
    <property type="entry name" value="PKS_PP"/>
    <property type="match status" value="1"/>
</dbReference>